<proteinExistence type="inferred from homology"/>
<name>A0ABM3R5E8_SPIOL</name>
<dbReference type="InterPro" id="IPR044577">
    <property type="entry name" value="HIPP4/7/8/17/18/19"/>
</dbReference>
<dbReference type="SUPFAM" id="SSF55008">
    <property type="entry name" value="HMA, heavy metal-associated domain"/>
    <property type="match status" value="1"/>
</dbReference>
<evidence type="ECO:0000256" key="4">
    <source>
        <dbReference type="ARBA" id="ARBA00024045"/>
    </source>
</evidence>
<dbReference type="Pfam" id="PF00403">
    <property type="entry name" value="HMA"/>
    <property type="match status" value="1"/>
</dbReference>
<keyword evidence="6" id="KW-1185">Reference proteome</keyword>
<evidence type="ECO:0000313" key="7">
    <source>
        <dbReference type="RefSeq" id="XP_056690836.1"/>
    </source>
</evidence>
<dbReference type="PANTHER" id="PTHR46195:SF18">
    <property type="entry name" value="SUPEROXIDE DISMUTASE 1 COPPER CHAPERONE-LIKE PROTEIN"/>
    <property type="match status" value="1"/>
</dbReference>
<gene>
    <name evidence="7" type="primary">LOC110803212</name>
</gene>
<keyword evidence="3" id="KW-0636">Prenylation</keyword>
<dbReference type="PANTHER" id="PTHR46195">
    <property type="entry name" value="HEAVY METAL-ASSOCIATED ISOPRENYLATED PLANT PROTEIN 7"/>
    <property type="match status" value="1"/>
</dbReference>
<accession>A0ABM3R5E8</accession>
<keyword evidence="2" id="KW-0479">Metal-binding</keyword>
<evidence type="ECO:0000256" key="2">
    <source>
        <dbReference type="ARBA" id="ARBA00022723"/>
    </source>
</evidence>
<dbReference type="Proteomes" id="UP000813463">
    <property type="component" value="Chromosome 1"/>
</dbReference>
<dbReference type="PROSITE" id="PS50846">
    <property type="entry name" value="HMA_2"/>
    <property type="match status" value="1"/>
</dbReference>
<organism evidence="6 7">
    <name type="scientific">Spinacia oleracea</name>
    <name type="common">Spinach</name>
    <dbReference type="NCBI Taxonomy" id="3562"/>
    <lineage>
        <taxon>Eukaryota</taxon>
        <taxon>Viridiplantae</taxon>
        <taxon>Streptophyta</taxon>
        <taxon>Embryophyta</taxon>
        <taxon>Tracheophyta</taxon>
        <taxon>Spermatophyta</taxon>
        <taxon>Magnoliopsida</taxon>
        <taxon>eudicotyledons</taxon>
        <taxon>Gunneridae</taxon>
        <taxon>Pentapetalae</taxon>
        <taxon>Caryophyllales</taxon>
        <taxon>Chenopodiaceae</taxon>
        <taxon>Chenopodioideae</taxon>
        <taxon>Anserineae</taxon>
        <taxon>Spinacia</taxon>
    </lineage>
</organism>
<evidence type="ECO:0000256" key="1">
    <source>
        <dbReference type="ARBA" id="ARBA00022481"/>
    </source>
</evidence>
<evidence type="ECO:0000256" key="3">
    <source>
        <dbReference type="ARBA" id="ARBA00023289"/>
    </source>
</evidence>
<dbReference type="CDD" id="cd00371">
    <property type="entry name" value="HMA"/>
    <property type="match status" value="1"/>
</dbReference>
<dbReference type="RefSeq" id="XP_056690836.1">
    <property type="nucleotide sequence ID" value="XM_056834858.1"/>
</dbReference>
<comment type="similarity">
    <text evidence="4">Belongs to the HIPP family.</text>
</comment>
<protein>
    <submittedName>
        <fullName evidence="7">Heavy metal-associated isoprenylated plant protein 19-like</fullName>
    </submittedName>
</protein>
<keyword evidence="1" id="KW-0488">Methylation</keyword>
<dbReference type="InterPro" id="IPR036163">
    <property type="entry name" value="HMA_dom_sf"/>
</dbReference>
<keyword evidence="3" id="KW-0449">Lipoprotein</keyword>
<evidence type="ECO:0000259" key="5">
    <source>
        <dbReference type="PROSITE" id="PS50846"/>
    </source>
</evidence>
<feature type="domain" description="HMA" evidence="5">
    <location>
        <begin position="1"/>
        <end position="56"/>
    </location>
</feature>
<dbReference type="InterPro" id="IPR006121">
    <property type="entry name" value="HMA_dom"/>
</dbReference>
<dbReference type="GeneID" id="110803212"/>
<reference evidence="6" key="1">
    <citation type="journal article" date="2021" name="Nat. Commun.">
        <title>Genomic analyses provide insights into spinach domestication and the genetic basis of agronomic traits.</title>
        <authorList>
            <person name="Cai X."/>
            <person name="Sun X."/>
            <person name="Xu C."/>
            <person name="Sun H."/>
            <person name="Wang X."/>
            <person name="Ge C."/>
            <person name="Zhang Z."/>
            <person name="Wang Q."/>
            <person name="Fei Z."/>
            <person name="Jiao C."/>
            <person name="Wang Q."/>
        </authorList>
    </citation>
    <scope>NUCLEOTIDE SEQUENCE [LARGE SCALE GENOMIC DNA]</scope>
    <source>
        <strain evidence="6">cv. Varoflay</strain>
    </source>
</reference>
<sequence length="123" mass="13780">MHCGACEKKVANIISKIKGVEKFITDMRRHRVIVTGRFCPEKISKKLKKKTGKKVKIIIFEDGDNKDKRITSKEGATNLGGDDSDHHTIILDKFSILYDGNCGNDNTIFTIFSDENANSCSIM</sequence>
<evidence type="ECO:0000313" key="6">
    <source>
        <dbReference type="Proteomes" id="UP000813463"/>
    </source>
</evidence>
<dbReference type="Gene3D" id="3.30.70.100">
    <property type="match status" value="1"/>
</dbReference>
<reference evidence="7" key="2">
    <citation type="submission" date="2025-08" db="UniProtKB">
        <authorList>
            <consortium name="RefSeq"/>
        </authorList>
    </citation>
    <scope>IDENTIFICATION</scope>
    <source>
        <tissue evidence="7">Leaf</tissue>
    </source>
</reference>